<comment type="similarity">
    <text evidence="1">Belongs to the HpcH/HpaI aldolase family.</text>
</comment>
<dbReference type="GO" id="GO:0005737">
    <property type="term" value="C:cytoplasm"/>
    <property type="evidence" value="ECO:0007669"/>
    <property type="project" value="TreeGrafter"/>
</dbReference>
<evidence type="ECO:0000256" key="3">
    <source>
        <dbReference type="ARBA" id="ARBA00023239"/>
    </source>
</evidence>
<evidence type="ECO:0000256" key="1">
    <source>
        <dbReference type="ARBA" id="ARBA00005568"/>
    </source>
</evidence>
<feature type="domain" description="HpcH/HpaI aldolase/citrate lyase" evidence="4">
    <location>
        <begin position="25"/>
        <end position="224"/>
    </location>
</feature>
<dbReference type="InterPro" id="IPR050251">
    <property type="entry name" value="HpcH-HpaI_aldolase"/>
</dbReference>
<dbReference type="InterPro" id="IPR040442">
    <property type="entry name" value="Pyrv_kinase-like_dom_sf"/>
</dbReference>
<dbReference type="PANTHER" id="PTHR30502">
    <property type="entry name" value="2-KETO-3-DEOXY-L-RHAMNONATE ALDOLASE"/>
    <property type="match status" value="1"/>
</dbReference>
<dbReference type="Pfam" id="PF03328">
    <property type="entry name" value="HpcH_HpaI"/>
    <property type="match status" value="1"/>
</dbReference>
<dbReference type="InterPro" id="IPR015813">
    <property type="entry name" value="Pyrv/PenolPyrv_kinase-like_dom"/>
</dbReference>
<dbReference type="Proteomes" id="UP000598775">
    <property type="component" value="Unassembled WGS sequence"/>
</dbReference>
<accession>A0A917B7B6</accession>
<name>A0A917B7B6_9MICO</name>
<dbReference type="InterPro" id="IPR005000">
    <property type="entry name" value="Aldolase/citrate-lyase_domain"/>
</dbReference>
<dbReference type="PANTHER" id="PTHR30502:SF0">
    <property type="entry name" value="PHOSPHOENOLPYRUVATE CARBOXYLASE FAMILY PROTEIN"/>
    <property type="match status" value="1"/>
</dbReference>
<dbReference type="EMBL" id="BMGP01000002">
    <property type="protein sequence ID" value="GGF22599.1"/>
    <property type="molecule type" value="Genomic_DNA"/>
</dbReference>
<dbReference type="GO" id="GO:0046872">
    <property type="term" value="F:metal ion binding"/>
    <property type="evidence" value="ECO:0007669"/>
    <property type="project" value="UniProtKB-KW"/>
</dbReference>
<keyword evidence="3" id="KW-0456">Lyase</keyword>
<gene>
    <name evidence="5" type="ORF">GCM10011399_15320</name>
</gene>
<dbReference type="GO" id="GO:0016832">
    <property type="term" value="F:aldehyde-lyase activity"/>
    <property type="evidence" value="ECO:0007669"/>
    <property type="project" value="TreeGrafter"/>
</dbReference>
<evidence type="ECO:0000259" key="4">
    <source>
        <dbReference type="Pfam" id="PF03328"/>
    </source>
</evidence>
<organism evidence="5 6">
    <name type="scientific">Subtercola lobariae</name>
    <dbReference type="NCBI Taxonomy" id="1588641"/>
    <lineage>
        <taxon>Bacteria</taxon>
        <taxon>Bacillati</taxon>
        <taxon>Actinomycetota</taxon>
        <taxon>Actinomycetes</taxon>
        <taxon>Micrococcales</taxon>
        <taxon>Microbacteriaceae</taxon>
        <taxon>Subtercola</taxon>
    </lineage>
</organism>
<reference evidence="5 6" key="1">
    <citation type="journal article" date="2014" name="Int. J. Syst. Evol. Microbiol.">
        <title>Complete genome sequence of Corynebacterium casei LMG S-19264T (=DSM 44701T), isolated from a smear-ripened cheese.</title>
        <authorList>
            <consortium name="US DOE Joint Genome Institute (JGI-PGF)"/>
            <person name="Walter F."/>
            <person name="Albersmeier A."/>
            <person name="Kalinowski J."/>
            <person name="Ruckert C."/>
        </authorList>
    </citation>
    <scope>NUCLEOTIDE SEQUENCE [LARGE SCALE GENOMIC DNA]</scope>
    <source>
        <strain evidence="5 6">CGMCC 1.12976</strain>
    </source>
</reference>
<dbReference type="Gene3D" id="3.20.20.60">
    <property type="entry name" value="Phosphoenolpyruvate-binding domains"/>
    <property type="match status" value="1"/>
</dbReference>
<evidence type="ECO:0000313" key="6">
    <source>
        <dbReference type="Proteomes" id="UP000598775"/>
    </source>
</evidence>
<dbReference type="AlphaFoldDB" id="A0A917B7B6"/>
<keyword evidence="2" id="KW-0479">Metal-binding</keyword>
<sequence length="283" mass="29810">MFTMPNRLTTMIENHEVPIGMQCFTADHALIEVMGRTGLDYVWLDSEHSAINPRALEDAIRTADGVGLATIIRVPEPDDTTSARRALEAGAEAIVIPMVRSAADVTNMVDALTYPPNGRRGICPAYRAAGYALSTFSEYAAESDAGLFLIPMIETVDALAHIEEICALEQVRVIVFASGELSYALGEGANANLHGSEAIRDALVRVKAAAKANGVVLLGGPIIDPTAASCATALEEDIGVLCLGLDVMAFRKICEQAVTAANTAVAASTRFSRPPAPASGFAH</sequence>
<evidence type="ECO:0000313" key="5">
    <source>
        <dbReference type="EMBL" id="GGF22599.1"/>
    </source>
</evidence>
<protein>
    <recommendedName>
        <fullName evidence="4">HpcH/HpaI aldolase/citrate lyase domain-containing protein</fullName>
    </recommendedName>
</protein>
<comment type="caution">
    <text evidence="5">The sequence shown here is derived from an EMBL/GenBank/DDBJ whole genome shotgun (WGS) entry which is preliminary data.</text>
</comment>
<dbReference type="SUPFAM" id="SSF51621">
    <property type="entry name" value="Phosphoenolpyruvate/pyruvate domain"/>
    <property type="match status" value="1"/>
</dbReference>
<proteinExistence type="inferred from homology"/>
<keyword evidence="6" id="KW-1185">Reference proteome</keyword>
<evidence type="ECO:0000256" key="2">
    <source>
        <dbReference type="ARBA" id="ARBA00022723"/>
    </source>
</evidence>